<dbReference type="Gene3D" id="3.30.160.60">
    <property type="entry name" value="Classic Zinc Finger"/>
    <property type="match status" value="3"/>
</dbReference>
<dbReference type="SMART" id="SM00355">
    <property type="entry name" value="ZnF_C2H2"/>
    <property type="match status" value="3"/>
</dbReference>
<keyword evidence="4 7" id="KW-0863">Zinc-finger</keyword>
<evidence type="ECO:0000256" key="7">
    <source>
        <dbReference type="PROSITE-ProRule" id="PRU00042"/>
    </source>
</evidence>
<feature type="compositionally biased region" description="Low complexity" evidence="8">
    <location>
        <begin position="286"/>
        <end position="308"/>
    </location>
</feature>
<dbReference type="GO" id="GO:0000978">
    <property type="term" value="F:RNA polymerase II cis-regulatory region sequence-specific DNA binding"/>
    <property type="evidence" value="ECO:0007669"/>
    <property type="project" value="TreeGrafter"/>
</dbReference>
<protein>
    <submittedName>
        <fullName evidence="11">C2H2-type domain-containing protein</fullName>
    </submittedName>
</protein>
<feature type="region of interest" description="Disordered" evidence="8">
    <location>
        <begin position="201"/>
        <end position="323"/>
    </location>
</feature>
<dbReference type="PANTHER" id="PTHR23235:SF165">
    <property type="entry name" value="TRANSCRIPTION FACTOR BTD"/>
    <property type="match status" value="1"/>
</dbReference>
<feature type="compositionally biased region" description="Low complexity" evidence="8">
    <location>
        <begin position="254"/>
        <end position="268"/>
    </location>
</feature>
<evidence type="ECO:0000313" key="10">
    <source>
        <dbReference type="Proteomes" id="UP000887574"/>
    </source>
</evidence>
<dbReference type="FunFam" id="3.30.160.60:FF:000100">
    <property type="entry name" value="Zinc finger 45-like"/>
    <property type="match status" value="1"/>
</dbReference>
<keyword evidence="6" id="KW-0539">Nucleus</keyword>
<evidence type="ECO:0000256" key="8">
    <source>
        <dbReference type="SAM" id="MobiDB-lite"/>
    </source>
</evidence>
<dbReference type="GO" id="GO:0005634">
    <property type="term" value="C:nucleus"/>
    <property type="evidence" value="ECO:0007669"/>
    <property type="project" value="UniProtKB-SubCell"/>
</dbReference>
<dbReference type="PROSITE" id="PS50157">
    <property type="entry name" value="ZINC_FINGER_C2H2_2"/>
    <property type="match status" value="3"/>
</dbReference>
<keyword evidence="2" id="KW-0479">Metal-binding</keyword>
<dbReference type="InterPro" id="IPR013087">
    <property type="entry name" value="Znf_C2H2_type"/>
</dbReference>
<evidence type="ECO:0000256" key="4">
    <source>
        <dbReference type="ARBA" id="ARBA00022771"/>
    </source>
</evidence>
<evidence type="ECO:0000259" key="9">
    <source>
        <dbReference type="PROSITE" id="PS50157"/>
    </source>
</evidence>
<evidence type="ECO:0000256" key="2">
    <source>
        <dbReference type="ARBA" id="ARBA00022723"/>
    </source>
</evidence>
<feature type="region of interest" description="Disordered" evidence="8">
    <location>
        <begin position="1"/>
        <end position="36"/>
    </location>
</feature>
<evidence type="ECO:0000256" key="1">
    <source>
        <dbReference type="ARBA" id="ARBA00004123"/>
    </source>
</evidence>
<organism evidence="10 11">
    <name type="scientific">Ditylenchus dipsaci</name>
    <dbReference type="NCBI Taxonomy" id="166011"/>
    <lineage>
        <taxon>Eukaryota</taxon>
        <taxon>Metazoa</taxon>
        <taxon>Ecdysozoa</taxon>
        <taxon>Nematoda</taxon>
        <taxon>Chromadorea</taxon>
        <taxon>Rhabditida</taxon>
        <taxon>Tylenchina</taxon>
        <taxon>Tylenchomorpha</taxon>
        <taxon>Sphaerularioidea</taxon>
        <taxon>Anguinidae</taxon>
        <taxon>Anguininae</taxon>
        <taxon>Ditylenchus</taxon>
    </lineage>
</organism>
<dbReference type="GO" id="GO:0008270">
    <property type="term" value="F:zinc ion binding"/>
    <property type="evidence" value="ECO:0007669"/>
    <property type="project" value="UniProtKB-KW"/>
</dbReference>
<evidence type="ECO:0000256" key="5">
    <source>
        <dbReference type="ARBA" id="ARBA00022833"/>
    </source>
</evidence>
<feature type="domain" description="C2H2-type" evidence="9">
    <location>
        <begin position="352"/>
        <end position="379"/>
    </location>
</feature>
<evidence type="ECO:0000256" key="6">
    <source>
        <dbReference type="ARBA" id="ARBA00023242"/>
    </source>
</evidence>
<dbReference type="AlphaFoldDB" id="A0A915CUW9"/>
<dbReference type="WBParaSite" id="jg12905">
    <property type="protein sequence ID" value="jg12905"/>
    <property type="gene ID" value="jg12905"/>
</dbReference>
<keyword evidence="5" id="KW-0862">Zinc</keyword>
<dbReference type="GO" id="GO:0000981">
    <property type="term" value="F:DNA-binding transcription factor activity, RNA polymerase II-specific"/>
    <property type="evidence" value="ECO:0007669"/>
    <property type="project" value="TreeGrafter"/>
</dbReference>
<dbReference type="Proteomes" id="UP000887574">
    <property type="component" value="Unplaced"/>
</dbReference>
<evidence type="ECO:0000256" key="3">
    <source>
        <dbReference type="ARBA" id="ARBA00022737"/>
    </source>
</evidence>
<feature type="compositionally biased region" description="Low complexity" evidence="8">
    <location>
        <begin position="201"/>
        <end position="226"/>
    </location>
</feature>
<dbReference type="InterPro" id="IPR036236">
    <property type="entry name" value="Znf_C2H2_sf"/>
</dbReference>
<name>A0A915CUW9_9BILA</name>
<dbReference type="PANTHER" id="PTHR23235">
    <property type="entry name" value="KRUEPPEL-LIKE TRANSCRIPTION FACTOR"/>
    <property type="match status" value="1"/>
</dbReference>
<evidence type="ECO:0000313" key="11">
    <source>
        <dbReference type="WBParaSite" id="jg12905"/>
    </source>
</evidence>
<feature type="domain" description="C2H2-type" evidence="9">
    <location>
        <begin position="410"/>
        <end position="437"/>
    </location>
</feature>
<comment type="subcellular location">
    <subcellularLocation>
        <location evidence="1">Nucleus</location>
    </subcellularLocation>
</comment>
<reference evidence="11" key="1">
    <citation type="submission" date="2022-11" db="UniProtKB">
        <authorList>
            <consortium name="WormBaseParasite"/>
        </authorList>
    </citation>
    <scope>IDENTIFICATION</scope>
</reference>
<dbReference type="Pfam" id="PF00096">
    <property type="entry name" value="zf-C2H2"/>
    <property type="match status" value="2"/>
</dbReference>
<dbReference type="FunFam" id="3.30.160.60:FF:000018">
    <property type="entry name" value="Krueppel-like factor 15"/>
    <property type="match status" value="1"/>
</dbReference>
<keyword evidence="10" id="KW-1185">Reference proteome</keyword>
<dbReference type="SUPFAM" id="SSF57667">
    <property type="entry name" value="beta-beta-alpha zinc fingers"/>
    <property type="match status" value="2"/>
</dbReference>
<accession>A0A915CUW9</accession>
<keyword evidence="3" id="KW-0677">Repeat</keyword>
<sequence>MHMVSSASPSTSGTGQLAGNMLTTQSGQPLTLNTSQQKPIQMLLPSAAATGQMMAAAGNQRIILLQPPGRQGAAMQLQQGGQGGIQPQQLYVLKQPGNQQQQFAFIPMMQTIGTQASTINQQQQPQLIQVASTSQAQPIQLQQTADGKLFAANLGGGGTPMNVLLAAPNQQQVNGQQQHVRTISNPQQPALLQPKLEPVAHQPVVQQQPQTVQQQQQSTPKAQPQQRITLGNLHFQQDPNDPHKWIITNDNGHQQQSPSTASTPAASSRNETPRSNFRQSTVGKFSTPMSNNTTANNTSITSSNLTTSDFGDLGSMTGSPKKQSKRIACTCPNCTTNAGSGNQKVGDRSRLHICHICSKTYGKTSHLRAHLRGHAGNKPFMCDWSNCTKSFTRSDELQRHRRTHTGEKKFVCEQCGKKFMRSDHRSKHERTHSTQKQTAPVRTEIIGMTTLIRICYYPFSTCLNNIHMCVP</sequence>
<dbReference type="PROSITE" id="PS00028">
    <property type="entry name" value="ZINC_FINGER_C2H2_1"/>
    <property type="match status" value="3"/>
</dbReference>
<proteinExistence type="predicted"/>
<feature type="domain" description="C2H2-type" evidence="9">
    <location>
        <begin position="380"/>
        <end position="409"/>
    </location>
</feature>
<feature type="compositionally biased region" description="Polar residues" evidence="8">
    <location>
        <begin position="269"/>
        <end position="284"/>
    </location>
</feature>